<proteinExistence type="predicted"/>
<comment type="caution">
    <text evidence="2">The sequence shown here is derived from an EMBL/GenBank/DDBJ whole genome shotgun (WGS) entry which is preliminary data.</text>
</comment>
<dbReference type="CDD" id="cd00093">
    <property type="entry name" value="HTH_XRE"/>
    <property type="match status" value="1"/>
</dbReference>
<dbReference type="EMBL" id="JAJEQO010000020">
    <property type="protein sequence ID" value="MCC2214092.1"/>
    <property type="molecule type" value="Genomic_DNA"/>
</dbReference>
<dbReference type="InterPro" id="IPR001387">
    <property type="entry name" value="Cro/C1-type_HTH"/>
</dbReference>
<evidence type="ECO:0000259" key="1">
    <source>
        <dbReference type="PROSITE" id="PS50943"/>
    </source>
</evidence>
<dbReference type="InterPro" id="IPR010982">
    <property type="entry name" value="Lambda_DNA-bd_dom_sf"/>
</dbReference>
<keyword evidence="3" id="KW-1185">Reference proteome</keyword>
<dbReference type="PROSITE" id="PS50943">
    <property type="entry name" value="HTH_CROC1"/>
    <property type="match status" value="1"/>
</dbReference>
<accession>A0ABS8FJA6</accession>
<gene>
    <name evidence="2" type="ORF">LKD34_11410</name>
</gene>
<sequence length="129" mass="14479">MDMSKRTKKDKRPVAKIDFKPYGAAIKAGRTKQKESRNKAADALFISPRYLANIENKGQHPSVQVFLELMSRYHISVDQILHGEAMEGKSTERMQFETLLDELTDAEIKILTATAQALLDARADGEGEN</sequence>
<protein>
    <submittedName>
        <fullName evidence="2">Helix-turn-helix transcriptional regulator</fullName>
    </submittedName>
</protein>
<dbReference type="Pfam" id="PF18430">
    <property type="entry name" value="DBD_HTH"/>
    <property type="match status" value="1"/>
</dbReference>
<reference evidence="2 3" key="1">
    <citation type="submission" date="2021-10" db="EMBL/GenBank/DDBJ databases">
        <title>Anaerobic single-cell dispensing facilitates the cultivation of human gut bacteria.</title>
        <authorList>
            <person name="Afrizal A."/>
        </authorList>
    </citation>
    <scope>NUCLEOTIDE SEQUENCE [LARGE SCALE GENOMIC DNA]</scope>
    <source>
        <strain evidence="2 3">CLA-AA-H223</strain>
    </source>
</reference>
<dbReference type="Pfam" id="PF01381">
    <property type="entry name" value="HTH_3"/>
    <property type="match status" value="1"/>
</dbReference>
<dbReference type="SUPFAM" id="SSF47413">
    <property type="entry name" value="lambda repressor-like DNA-binding domains"/>
    <property type="match status" value="1"/>
</dbReference>
<dbReference type="InterPro" id="IPR041511">
    <property type="entry name" value="DBD_HTH"/>
</dbReference>
<dbReference type="SMART" id="SM00530">
    <property type="entry name" value="HTH_XRE"/>
    <property type="match status" value="1"/>
</dbReference>
<feature type="domain" description="HTH cro/C1-type" evidence="1">
    <location>
        <begin position="26"/>
        <end position="80"/>
    </location>
</feature>
<evidence type="ECO:0000313" key="2">
    <source>
        <dbReference type="EMBL" id="MCC2214092.1"/>
    </source>
</evidence>
<dbReference type="Gene3D" id="1.10.260.40">
    <property type="entry name" value="lambda repressor-like DNA-binding domains"/>
    <property type="match status" value="1"/>
</dbReference>
<dbReference type="Gene3D" id="6.10.140.640">
    <property type="match status" value="1"/>
</dbReference>
<name>A0ABS8FJA6_9FIRM</name>
<dbReference type="RefSeq" id="WP_227622941.1">
    <property type="nucleotide sequence ID" value="NZ_JAJEQO010000020.1"/>
</dbReference>
<organism evidence="2 3">
    <name type="scientific">Faecalibacterium hominis</name>
    <name type="common">ex Afrizal et al. 2022</name>
    <dbReference type="NCBI Taxonomy" id="2881265"/>
    <lineage>
        <taxon>Bacteria</taxon>
        <taxon>Bacillati</taxon>
        <taxon>Bacillota</taxon>
        <taxon>Clostridia</taxon>
        <taxon>Eubacteriales</taxon>
        <taxon>Oscillospiraceae</taxon>
        <taxon>Faecalibacterium</taxon>
    </lineage>
</organism>
<dbReference type="Proteomes" id="UP001199236">
    <property type="component" value="Unassembled WGS sequence"/>
</dbReference>
<evidence type="ECO:0000313" key="3">
    <source>
        <dbReference type="Proteomes" id="UP001199236"/>
    </source>
</evidence>